<evidence type="ECO:0000313" key="3">
    <source>
        <dbReference type="EMBL" id="RWA08925.1"/>
    </source>
</evidence>
<dbReference type="EMBL" id="RYZI01000177">
    <property type="protein sequence ID" value="RWA08925.1"/>
    <property type="molecule type" value="Genomic_DNA"/>
</dbReference>
<reference evidence="3 4" key="1">
    <citation type="submission" date="2018-12" db="EMBL/GenBank/DDBJ databases">
        <title>Draft genome sequence of Xylaria grammica IHI A82.</title>
        <authorList>
            <person name="Buettner E."/>
            <person name="Kellner H."/>
        </authorList>
    </citation>
    <scope>NUCLEOTIDE SEQUENCE [LARGE SCALE GENOMIC DNA]</scope>
    <source>
        <strain evidence="3 4">IHI A82</strain>
    </source>
</reference>
<proteinExistence type="predicted"/>
<dbReference type="Proteomes" id="UP000286045">
    <property type="component" value="Unassembled WGS sequence"/>
</dbReference>
<dbReference type="AlphaFoldDB" id="A0A439D398"/>
<accession>A0A439D398</accession>
<dbReference type="InterPro" id="IPR046497">
    <property type="entry name" value="DUF6590"/>
</dbReference>
<evidence type="ECO:0000313" key="4">
    <source>
        <dbReference type="Proteomes" id="UP000286045"/>
    </source>
</evidence>
<protein>
    <recommendedName>
        <fullName evidence="2">DUF6590 domain-containing protein</fullName>
    </recommendedName>
</protein>
<gene>
    <name evidence="3" type="ORF">EKO27_g6169</name>
</gene>
<dbReference type="Pfam" id="PF20233">
    <property type="entry name" value="DUF6590"/>
    <property type="match status" value="1"/>
</dbReference>
<sequence>MMSFYQRQPRLSRSTPLTLSPRVRPYRVEQVSEYIDRWSATMDPGHYNRVQLHKRRRHAVARRQRSNRGSRHLSLIKTRESDTEDVRPLESATTARSNNSWVLSPGSDASSRLAFSDLGPTFQEELDNYDEEIKTLQQGQWPSLPSPRAPVLRIGSDFAVQKARALKSWGFAQGLMYGGNSAALRDTDRVHLTARYEVGVIFSAPHHTASTEDTRWVSVTDPYKTATPFGVVHSKYRKMIVIRTFGEHCLCVPIYTHNGRGLEGKAFVTEYVSIRDARDRHPEPAEGLHIRLLAVGHADFRGKIVAGKSSVKLTEFCSHRYDAPATMEGKIEDESSKRRLLELVKVLGDQGRE</sequence>
<feature type="domain" description="DUF6590" evidence="2">
    <location>
        <begin position="195"/>
        <end position="337"/>
    </location>
</feature>
<evidence type="ECO:0000256" key="1">
    <source>
        <dbReference type="SAM" id="MobiDB-lite"/>
    </source>
</evidence>
<organism evidence="3 4">
    <name type="scientific">Xylaria grammica</name>
    <dbReference type="NCBI Taxonomy" id="363999"/>
    <lineage>
        <taxon>Eukaryota</taxon>
        <taxon>Fungi</taxon>
        <taxon>Dikarya</taxon>
        <taxon>Ascomycota</taxon>
        <taxon>Pezizomycotina</taxon>
        <taxon>Sordariomycetes</taxon>
        <taxon>Xylariomycetidae</taxon>
        <taxon>Xylariales</taxon>
        <taxon>Xylariaceae</taxon>
        <taxon>Xylaria</taxon>
    </lineage>
</organism>
<feature type="region of interest" description="Disordered" evidence="1">
    <location>
        <begin position="57"/>
        <end position="103"/>
    </location>
</feature>
<feature type="compositionally biased region" description="Basic residues" evidence="1">
    <location>
        <begin position="57"/>
        <end position="71"/>
    </location>
</feature>
<feature type="compositionally biased region" description="Polar residues" evidence="1">
    <location>
        <begin position="91"/>
        <end position="103"/>
    </location>
</feature>
<name>A0A439D398_9PEZI</name>
<feature type="compositionally biased region" description="Basic and acidic residues" evidence="1">
    <location>
        <begin position="77"/>
        <end position="88"/>
    </location>
</feature>
<comment type="caution">
    <text evidence="3">The sequence shown here is derived from an EMBL/GenBank/DDBJ whole genome shotgun (WGS) entry which is preliminary data.</text>
</comment>
<keyword evidence="4" id="KW-1185">Reference proteome</keyword>
<evidence type="ECO:0000259" key="2">
    <source>
        <dbReference type="Pfam" id="PF20233"/>
    </source>
</evidence>